<name>A0AAV4RPI7_CAEEX</name>
<comment type="caution">
    <text evidence="2">The sequence shown here is derived from an EMBL/GenBank/DDBJ whole genome shotgun (WGS) entry which is preliminary data.</text>
</comment>
<feature type="region of interest" description="Disordered" evidence="1">
    <location>
        <begin position="57"/>
        <end position="78"/>
    </location>
</feature>
<accession>A0AAV4RPI7</accession>
<proteinExistence type="predicted"/>
<evidence type="ECO:0000313" key="3">
    <source>
        <dbReference type="Proteomes" id="UP001054945"/>
    </source>
</evidence>
<dbReference type="AlphaFoldDB" id="A0AAV4RPI7"/>
<organism evidence="2 3">
    <name type="scientific">Caerostris extrusa</name>
    <name type="common">Bark spider</name>
    <name type="synonym">Caerostris bankana</name>
    <dbReference type="NCBI Taxonomy" id="172846"/>
    <lineage>
        <taxon>Eukaryota</taxon>
        <taxon>Metazoa</taxon>
        <taxon>Ecdysozoa</taxon>
        <taxon>Arthropoda</taxon>
        <taxon>Chelicerata</taxon>
        <taxon>Arachnida</taxon>
        <taxon>Araneae</taxon>
        <taxon>Araneomorphae</taxon>
        <taxon>Entelegynae</taxon>
        <taxon>Araneoidea</taxon>
        <taxon>Araneidae</taxon>
        <taxon>Caerostris</taxon>
    </lineage>
</organism>
<sequence length="93" mass="10837">MSRMDDFVKSPEQVEEVLPYDLHLLDDQQIPYTINNLYQYSSLTKAEEINKKRNYHLRGRGGAGRKQTRNRSQTGEVEKGIFHLKHGKMEESG</sequence>
<reference evidence="2 3" key="1">
    <citation type="submission" date="2021-06" db="EMBL/GenBank/DDBJ databases">
        <title>Caerostris extrusa draft genome.</title>
        <authorList>
            <person name="Kono N."/>
            <person name="Arakawa K."/>
        </authorList>
    </citation>
    <scope>NUCLEOTIDE SEQUENCE [LARGE SCALE GENOMIC DNA]</scope>
</reference>
<evidence type="ECO:0008006" key="4">
    <source>
        <dbReference type="Google" id="ProtNLM"/>
    </source>
</evidence>
<evidence type="ECO:0000313" key="2">
    <source>
        <dbReference type="EMBL" id="GIY23024.1"/>
    </source>
</evidence>
<dbReference type="Proteomes" id="UP001054945">
    <property type="component" value="Unassembled WGS sequence"/>
</dbReference>
<evidence type="ECO:0000256" key="1">
    <source>
        <dbReference type="SAM" id="MobiDB-lite"/>
    </source>
</evidence>
<protein>
    <recommendedName>
        <fullName evidence="4">Ribosomal protein L4</fullName>
    </recommendedName>
</protein>
<dbReference type="EMBL" id="BPLR01008226">
    <property type="protein sequence ID" value="GIY23024.1"/>
    <property type="molecule type" value="Genomic_DNA"/>
</dbReference>
<keyword evidence="3" id="KW-1185">Reference proteome</keyword>
<gene>
    <name evidence="2" type="ORF">CEXT_32371</name>
</gene>